<evidence type="ECO:0000256" key="1">
    <source>
        <dbReference type="SAM" id="MobiDB-lite"/>
    </source>
</evidence>
<evidence type="ECO:0000313" key="3">
    <source>
        <dbReference type="Proteomes" id="UP000621454"/>
    </source>
</evidence>
<comment type="caution">
    <text evidence="2">The sequence shown here is derived from an EMBL/GenBank/DDBJ whole genome shotgun (WGS) entry which is preliminary data.</text>
</comment>
<keyword evidence="3" id="KW-1185">Reference proteome</keyword>
<evidence type="ECO:0000313" key="2">
    <source>
        <dbReference type="EMBL" id="GGB18943.1"/>
    </source>
</evidence>
<dbReference type="EMBL" id="BMGC01000002">
    <property type="protein sequence ID" value="GGB18943.1"/>
    <property type="molecule type" value="Genomic_DNA"/>
</dbReference>
<organism evidence="2 3">
    <name type="scientific">Gordonia jinhuaensis</name>
    <dbReference type="NCBI Taxonomy" id="1517702"/>
    <lineage>
        <taxon>Bacteria</taxon>
        <taxon>Bacillati</taxon>
        <taxon>Actinomycetota</taxon>
        <taxon>Actinomycetes</taxon>
        <taxon>Mycobacteriales</taxon>
        <taxon>Gordoniaceae</taxon>
        <taxon>Gordonia</taxon>
    </lineage>
</organism>
<reference evidence="2" key="1">
    <citation type="journal article" date="2014" name="Int. J. Syst. Evol. Microbiol.">
        <title>Complete genome sequence of Corynebacterium casei LMG S-19264T (=DSM 44701T), isolated from a smear-ripened cheese.</title>
        <authorList>
            <consortium name="US DOE Joint Genome Institute (JGI-PGF)"/>
            <person name="Walter F."/>
            <person name="Albersmeier A."/>
            <person name="Kalinowski J."/>
            <person name="Ruckert C."/>
        </authorList>
    </citation>
    <scope>NUCLEOTIDE SEQUENCE</scope>
    <source>
        <strain evidence="2">CGMCC 1.12827</strain>
    </source>
</reference>
<reference evidence="2" key="2">
    <citation type="submission" date="2020-09" db="EMBL/GenBank/DDBJ databases">
        <authorList>
            <person name="Sun Q."/>
            <person name="Zhou Y."/>
        </authorList>
    </citation>
    <scope>NUCLEOTIDE SEQUENCE</scope>
    <source>
        <strain evidence="2">CGMCC 1.12827</strain>
    </source>
</reference>
<dbReference type="AlphaFoldDB" id="A0A916WP16"/>
<feature type="region of interest" description="Disordered" evidence="1">
    <location>
        <begin position="29"/>
        <end position="52"/>
    </location>
</feature>
<proteinExistence type="predicted"/>
<sequence length="113" mass="12096">MVLRHLLVIAPDAVDEVVATAAQDHYVRVDHSRLDEPGPEPGPARTDTDAGLEGFDPEVVADALNATAGRVTLLLARTQLIDAMHCSQERSRVAGLAARHNGDVVGWQILGRV</sequence>
<gene>
    <name evidence="2" type="ORF">GCM10011489_03810</name>
</gene>
<accession>A0A916WP16</accession>
<name>A0A916WP16_9ACTN</name>
<dbReference type="Proteomes" id="UP000621454">
    <property type="component" value="Unassembled WGS sequence"/>
</dbReference>
<protein>
    <submittedName>
        <fullName evidence="2">Uncharacterized protein</fullName>
    </submittedName>
</protein>